<dbReference type="PANTHER" id="PTHR40688">
    <property type="match status" value="1"/>
</dbReference>
<dbReference type="InterPro" id="IPR013321">
    <property type="entry name" value="Arc_rbn_hlx_hlx"/>
</dbReference>
<dbReference type="InterPro" id="IPR010985">
    <property type="entry name" value="Ribbon_hlx_hlx"/>
</dbReference>
<dbReference type="Gene3D" id="1.10.1220.10">
    <property type="entry name" value="Met repressor-like"/>
    <property type="match status" value="1"/>
</dbReference>
<dbReference type="OrthoDB" id="9812023at2"/>
<dbReference type="InterPro" id="IPR002145">
    <property type="entry name" value="CopG"/>
</dbReference>
<reference evidence="3" key="1">
    <citation type="submission" date="2018-07" db="EMBL/GenBank/DDBJ databases">
        <authorList>
            <person name="Safronova V.I."/>
            <person name="Chirak E.R."/>
            <person name="Sazanova A.L."/>
        </authorList>
    </citation>
    <scope>NUCLEOTIDE SEQUENCE [LARGE SCALE GENOMIC DNA]</scope>
    <source>
        <strain evidence="3">RCAM04685</strain>
    </source>
</reference>
<dbReference type="CDD" id="cd22233">
    <property type="entry name" value="RHH_CopAso-like"/>
    <property type="match status" value="1"/>
</dbReference>
<dbReference type="InterPro" id="IPR052991">
    <property type="entry name" value="Non-func_TypeII_TA_Antitoxin"/>
</dbReference>
<proteinExistence type="predicted"/>
<dbReference type="Pfam" id="PF01402">
    <property type="entry name" value="RHH_1"/>
    <property type="match status" value="1"/>
</dbReference>
<evidence type="ECO:0000313" key="3">
    <source>
        <dbReference type="Proteomes" id="UP000255207"/>
    </source>
</evidence>
<dbReference type="Proteomes" id="UP000255207">
    <property type="component" value="Unassembled WGS sequence"/>
</dbReference>
<dbReference type="RefSeq" id="WP_114831850.1">
    <property type="nucleotide sequence ID" value="NZ_QQTO01000018.1"/>
</dbReference>
<name>A0A370L015_9HYPH</name>
<organism evidence="2 3">
    <name type="scientific">Bosea caraganae</name>
    <dbReference type="NCBI Taxonomy" id="2763117"/>
    <lineage>
        <taxon>Bacteria</taxon>
        <taxon>Pseudomonadati</taxon>
        <taxon>Pseudomonadota</taxon>
        <taxon>Alphaproteobacteria</taxon>
        <taxon>Hyphomicrobiales</taxon>
        <taxon>Boseaceae</taxon>
        <taxon>Bosea</taxon>
    </lineage>
</organism>
<dbReference type="EMBL" id="QQTP01000017">
    <property type="protein sequence ID" value="RDJ20594.1"/>
    <property type="molecule type" value="Genomic_DNA"/>
</dbReference>
<comment type="caution">
    <text evidence="2">The sequence shown here is derived from an EMBL/GenBank/DDBJ whole genome shotgun (WGS) entry which is preliminary data.</text>
</comment>
<gene>
    <name evidence="2" type="ORF">DWE98_24040</name>
</gene>
<dbReference type="AlphaFoldDB" id="A0A370L015"/>
<feature type="domain" description="Ribbon-helix-helix protein CopG" evidence="1">
    <location>
        <begin position="5"/>
        <end position="41"/>
    </location>
</feature>
<accession>A0A370L015</accession>
<protein>
    <submittedName>
        <fullName evidence="2">Ribbon-helix-helix protein, CopG family</fullName>
    </submittedName>
</protein>
<dbReference type="PANTHER" id="PTHR40688:SF2">
    <property type="entry name" value="RIBBON-HELIX-HELIX PROTEIN COPG DOMAIN-CONTAINING PROTEIN"/>
    <property type="match status" value="1"/>
</dbReference>
<evidence type="ECO:0000313" key="2">
    <source>
        <dbReference type="EMBL" id="RDJ20594.1"/>
    </source>
</evidence>
<dbReference type="SUPFAM" id="SSF47598">
    <property type="entry name" value="Ribbon-helix-helix"/>
    <property type="match status" value="1"/>
</dbReference>
<dbReference type="GO" id="GO:0006355">
    <property type="term" value="P:regulation of DNA-templated transcription"/>
    <property type="evidence" value="ECO:0007669"/>
    <property type="project" value="InterPro"/>
</dbReference>
<sequence length="84" mass="9335">MTAAFTIRLDDETLAKLDALAADTDRSRSWLATKAIQDYVELNAWQIAHIKQGIAQADRGEFATEEELDAIEQELLAKIEASQS</sequence>
<keyword evidence="3" id="KW-1185">Reference proteome</keyword>
<evidence type="ECO:0000259" key="1">
    <source>
        <dbReference type="Pfam" id="PF01402"/>
    </source>
</evidence>